<sequence length="53" mass="5891">MARCAGQGVKTGNVSGSCASRRMGWRDAPFQNSKLNRLTTVVEMADKMVMKKW</sequence>
<evidence type="ECO:0000313" key="2">
    <source>
        <dbReference type="Proteomes" id="UP000265520"/>
    </source>
</evidence>
<comment type="caution">
    <text evidence="1">The sequence shown here is derived from an EMBL/GenBank/DDBJ whole genome shotgun (WGS) entry which is preliminary data.</text>
</comment>
<evidence type="ECO:0000313" key="1">
    <source>
        <dbReference type="EMBL" id="MCI47612.1"/>
    </source>
</evidence>
<accession>A0A392SGN1</accession>
<dbReference type="EMBL" id="LXQA010374499">
    <property type="protein sequence ID" value="MCI47612.1"/>
    <property type="molecule type" value="Genomic_DNA"/>
</dbReference>
<reference evidence="1 2" key="1">
    <citation type="journal article" date="2018" name="Front. Plant Sci.">
        <title>Red Clover (Trifolium pratense) and Zigzag Clover (T. medium) - A Picture of Genomic Similarities and Differences.</title>
        <authorList>
            <person name="Dluhosova J."/>
            <person name="Istvanek J."/>
            <person name="Nedelnik J."/>
            <person name="Repkova J."/>
        </authorList>
    </citation>
    <scope>NUCLEOTIDE SEQUENCE [LARGE SCALE GENOMIC DNA]</scope>
    <source>
        <strain evidence="2">cv. 10/8</strain>
        <tissue evidence="1">Leaf</tissue>
    </source>
</reference>
<name>A0A392SGN1_9FABA</name>
<feature type="non-terminal residue" evidence="1">
    <location>
        <position position="53"/>
    </location>
</feature>
<proteinExistence type="predicted"/>
<protein>
    <submittedName>
        <fullName evidence="1">Uncharacterized protein</fullName>
    </submittedName>
</protein>
<dbReference type="Proteomes" id="UP000265520">
    <property type="component" value="Unassembled WGS sequence"/>
</dbReference>
<dbReference type="AlphaFoldDB" id="A0A392SGN1"/>
<organism evidence="1 2">
    <name type="scientific">Trifolium medium</name>
    <dbReference type="NCBI Taxonomy" id="97028"/>
    <lineage>
        <taxon>Eukaryota</taxon>
        <taxon>Viridiplantae</taxon>
        <taxon>Streptophyta</taxon>
        <taxon>Embryophyta</taxon>
        <taxon>Tracheophyta</taxon>
        <taxon>Spermatophyta</taxon>
        <taxon>Magnoliopsida</taxon>
        <taxon>eudicotyledons</taxon>
        <taxon>Gunneridae</taxon>
        <taxon>Pentapetalae</taxon>
        <taxon>rosids</taxon>
        <taxon>fabids</taxon>
        <taxon>Fabales</taxon>
        <taxon>Fabaceae</taxon>
        <taxon>Papilionoideae</taxon>
        <taxon>50 kb inversion clade</taxon>
        <taxon>NPAAA clade</taxon>
        <taxon>Hologalegina</taxon>
        <taxon>IRL clade</taxon>
        <taxon>Trifolieae</taxon>
        <taxon>Trifolium</taxon>
    </lineage>
</organism>
<keyword evidence="2" id="KW-1185">Reference proteome</keyword>